<name>A0AAQ3R9I7_9PEZI</name>
<evidence type="ECO:0000256" key="4">
    <source>
        <dbReference type="ARBA" id="ARBA00022723"/>
    </source>
</evidence>
<organism evidence="11 12">
    <name type="scientific">Acrodontium crateriforme</name>
    <dbReference type="NCBI Taxonomy" id="150365"/>
    <lineage>
        <taxon>Eukaryota</taxon>
        <taxon>Fungi</taxon>
        <taxon>Dikarya</taxon>
        <taxon>Ascomycota</taxon>
        <taxon>Pezizomycotina</taxon>
        <taxon>Dothideomycetes</taxon>
        <taxon>Dothideomycetidae</taxon>
        <taxon>Mycosphaerellales</taxon>
        <taxon>Teratosphaeriaceae</taxon>
        <taxon>Acrodontium</taxon>
    </lineage>
</organism>
<accession>A0AAQ3R9I7</accession>
<dbReference type="Gene3D" id="1.10.630.10">
    <property type="entry name" value="Cytochrome P450"/>
    <property type="match status" value="1"/>
</dbReference>
<evidence type="ECO:0000256" key="10">
    <source>
        <dbReference type="SAM" id="Phobius"/>
    </source>
</evidence>
<dbReference type="PANTHER" id="PTHR24287:SF5">
    <property type="entry name" value="P450, PUTATIVE (EUROFUNG)-RELATED"/>
    <property type="match status" value="1"/>
</dbReference>
<feature type="transmembrane region" description="Helical" evidence="10">
    <location>
        <begin position="9"/>
        <end position="27"/>
    </location>
</feature>
<evidence type="ECO:0000256" key="1">
    <source>
        <dbReference type="ARBA" id="ARBA00001971"/>
    </source>
</evidence>
<dbReference type="PROSITE" id="PS00086">
    <property type="entry name" value="CYTOCHROME_P450"/>
    <property type="match status" value="1"/>
</dbReference>
<dbReference type="InterPro" id="IPR047146">
    <property type="entry name" value="Cyt_P450_E_CYP52_fungi"/>
</dbReference>
<evidence type="ECO:0000313" key="12">
    <source>
        <dbReference type="Proteomes" id="UP001303373"/>
    </source>
</evidence>
<evidence type="ECO:0000256" key="8">
    <source>
        <dbReference type="PIRSR" id="PIRSR602402-1"/>
    </source>
</evidence>
<evidence type="ECO:0000256" key="7">
    <source>
        <dbReference type="ARBA" id="ARBA00023033"/>
    </source>
</evidence>
<dbReference type="SUPFAM" id="SSF48264">
    <property type="entry name" value="Cytochrome P450"/>
    <property type="match status" value="1"/>
</dbReference>
<keyword evidence="10" id="KW-0472">Membrane</keyword>
<dbReference type="PRINTS" id="PR00464">
    <property type="entry name" value="EP450II"/>
</dbReference>
<keyword evidence="10" id="KW-0812">Transmembrane</keyword>
<dbReference type="InterPro" id="IPR002974">
    <property type="entry name" value="Cyt_P450_E_CYP52_ascomycetes"/>
</dbReference>
<protein>
    <submittedName>
        <fullName evidence="11">Cytochrome 52A4</fullName>
    </submittedName>
</protein>
<proteinExistence type="inferred from homology"/>
<dbReference type="PRINTS" id="PR00385">
    <property type="entry name" value="P450"/>
</dbReference>
<dbReference type="CDD" id="cd11063">
    <property type="entry name" value="CYP52"/>
    <property type="match status" value="1"/>
</dbReference>
<reference evidence="11 12" key="1">
    <citation type="submission" date="2023-11" db="EMBL/GenBank/DDBJ databases">
        <title>An acidophilic fungus is an integral part of prey digestion in a carnivorous sundew plant.</title>
        <authorList>
            <person name="Tsai I.J."/>
        </authorList>
    </citation>
    <scope>NUCLEOTIDE SEQUENCE [LARGE SCALE GENOMIC DNA]</scope>
    <source>
        <strain evidence="11">169a</strain>
    </source>
</reference>
<keyword evidence="12" id="KW-1185">Reference proteome</keyword>
<dbReference type="GO" id="GO:0016712">
    <property type="term" value="F:oxidoreductase activity, acting on paired donors, with incorporation or reduction of molecular oxygen, reduced flavin or flavoprotein as one donor, and incorporation of one atom of oxygen"/>
    <property type="evidence" value="ECO:0007669"/>
    <property type="project" value="InterPro"/>
</dbReference>
<dbReference type="AlphaFoldDB" id="A0AAQ3R9I7"/>
<dbReference type="Pfam" id="PF00067">
    <property type="entry name" value="p450"/>
    <property type="match status" value="1"/>
</dbReference>
<dbReference type="InterPro" id="IPR017972">
    <property type="entry name" value="Cyt_P450_CS"/>
</dbReference>
<dbReference type="GO" id="GO:0005506">
    <property type="term" value="F:iron ion binding"/>
    <property type="evidence" value="ECO:0007669"/>
    <property type="project" value="InterPro"/>
</dbReference>
<evidence type="ECO:0000256" key="5">
    <source>
        <dbReference type="ARBA" id="ARBA00023002"/>
    </source>
</evidence>
<gene>
    <name evidence="11" type="ORF">R9X50_00298800</name>
</gene>
<evidence type="ECO:0000256" key="2">
    <source>
        <dbReference type="ARBA" id="ARBA00010617"/>
    </source>
</evidence>
<keyword evidence="10" id="KW-1133">Transmembrane helix</keyword>
<dbReference type="InterPro" id="IPR001128">
    <property type="entry name" value="Cyt_P450"/>
</dbReference>
<sequence length="544" mass="61967">MFTHFLDRTLWPAITYCSFAAGVNYVINHFVSNAYLTYVYAVLALATFLFVRTFVRAVISEYKLDRLGGRAPSRRSLTPFNVNGLIEAIRYFSNNKNAEWWEMIMSRNANKHRPFTVETITTQMRIIFTVDQDNIKAILASQFSDFGKGPRFREEWKEFLGLSIFTTDGELWHDSRNLIRPQFIRDRVSDLHTFETHIQNLLPALAGTHNGATVRCDDLFYRYTLDAVTDFLLGHSVDSLRNGQAEFATAFGEVQRVQSMLARAGPLYDFIPRQSFRKGLKVLNTFVDTYIDRTLQLSPEELEKNAKNDESYTFLHALAGYTRDRKVLRDQLVAVLLAGRDTTAATLSWLFYELSRHPQVVKKLRDEIVNSVGTDKQPTYADLKGMRYLQHTLNETLRLYPAVPYNVRVALKDTTLPRGGGPDGSEPVAVLEGTPVAYSTFIMQRRADIYPSPSSSFPDVESFAPDRWDGWTPKSWTYIPFNGGPRICIGQQFALTEMGYTVVRILQTFDRVECTMDGAPGMKADITLTNVLPINVAFFKSEQS</sequence>
<feature type="transmembrane region" description="Helical" evidence="10">
    <location>
        <begin position="39"/>
        <end position="59"/>
    </location>
</feature>
<dbReference type="InterPro" id="IPR036396">
    <property type="entry name" value="Cyt_P450_sf"/>
</dbReference>
<comment type="similarity">
    <text evidence="2 9">Belongs to the cytochrome P450 family.</text>
</comment>
<dbReference type="PANTHER" id="PTHR24287">
    <property type="entry name" value="P450, PUTATIVE (EUROFUNG)-RELATED"/>
    <property type="match status" value="1"/>
</dbReference>
<dbReference type="Proteomes" id="UP001303373">
    <property type="component" value="Chromosome 4"/>
</dbReference>
<dbReference type="GO" id="GO:0020037">
    <property type="term" value="F:heme binding"/>
    <property type="evidence" value="ECO:0007669"/>
    <property type="project" value="InterPro"/>
</dbReference>
<evidence type="ECO:0000256" key="9">
    <source>
        <dbReference type="RuleBase" id="RU000461"/>
    </source>
</evidence>
<keyword evidence="7 9" id="KW-0503">Monooxygenase</keyword>
<keyword evidence="6 8" id="KW-0408">Iron</keyword>
<keyword evidence="5 9" id="KW-0560">Oxidoreductase</keyword>
<dbReference type="EMBL" id="CP138583">
    <property type="protein sequence ID" value="WPH00165.1"/>
    <property type="molecule type" value="Genomic_DNA"/>
</dbReference>
<keyword evidence="3 8" id="KW-0349">Heme</keyword>
<evidence type="ECO:0000313" key="11">
    <source>
        <dbReference type="EMBL" id="WPH00165.1"/>
    </source>
</evidence>
<dbReference type="PRINTS" id="PR01239">
    <property type="entry name" value="EP450IICYP52"/>
</dbReference>
<dbReference type="InterPro" id="IPR002402">
    <property type="entry name" value="Cyt_P450_E_grp-II"/>
</dbReference>
<comment type="cofactor">
    <cofactor evidence="1 8">
        <name>heme</name>
        <dbReference type="ChEBI" id="CHEBI:30413"/>
    </cofactor>
</comment>
<feature type="binding site" description="axial binding residue" evidence="8">
    <location>
        <position position="488"/>
    </location>
    <ligand>
        <name>heme</name>
        <dbReference type="ChEBI" id="CHEBI:30413"/>
    </ligand>
    <ligandPart>
        <name>Fe</name>
        <dbReference type="ChEBI" id="CHEBI:18248"/>
    </ligandPart>
</feature>
<keyword evidence="4 8" id="KW-0479">Metal-binding</keyword>
<evidence type="ECO:0000256" key="3">
    <source>
        <dbReference type="ARBA" id="ARBA00022617"/>
    </source>
</evidence>
<evidence type="ECO:0000256" key="6">
    <source>
        <dbReference type="ARBA" id="ARBA00023004"/>
    </source>
</evidence>